<dbReference type="SUPFAM" id="SSF51998">
    <property type="entry name" value="PFL-like glycyl radical enzymes"/>
    <property type="match status" value="1"/>
</dbReference>
<keyword evidence="6" id="KW-0285">Flavoprotein</keyword>
<dbReference type="PRINTS" id="PR01183">
    <property type="entry name" value="RIBORDTASEM1"/>
</dbReference>
<dbReference type="InterPro" id="IPR000788">
    <property type="entry name" value="RNR_lg_C"/>
</dbReference>
<keyword evidence="4" id="KW-0021">Allosteric enzyme</keyword>
<reference evidence="21" key="1">
    <citation type="submission" date="2020-05" db="EMBL/GenBank/DDBJ databases">
        <title>Phylogenomic resolution of chytrid fungi.</title>
        <authorList>
            <person name="Stajich J.E."/>
            <person name="Amses K."/>
            <person name="Simmons R."/>
            <person name="Seto K."/>
            <person name="Myers J."/>
            <person name="Bonds A."/>
            <person name="Quandt C.A."/>
            <person name="Barry K."/>
            <person name="Liu P."/>
            <person name="Grigoriev I."/>
            <person name="Longcore J.E."/>
            <person name="James T.Y."/>
        </authorList>
    </citation>
    <scope>NUCLEOTIDE SEQUENCE</scope>
    <source>
        <strain evidence="21">JEL0476</strain>
    </source>
</reference>
<dbReference type="Pfam" id="PF00890">
    <property type="entry name" value="FAD_binding_2"/>
    <property type="match status" value="1"/>
</dbReference>
<evidence type="ECO:0000259" key="19">
    <source>
        <dbReference type="PROSITE" id="PS50255"/>
    </source>
</evidence>
<dbReference type="InterPro" id="IPR003953">
    <property type="entry name" value="FAD-dep_OxRdtase_2_FAD-bd"/>
</dbReference>
<keyword evidence="9" id="KW-0274">FAD</keyword>
<feature type="region of interest" description="Disordered" evidence="18">
    <location>
        <begin position="1333"/>
        <end position="1360"/>
    </location>
</feature>
<evidence type="ECO:0000256" key="16">
    <source>
        <dbReference type="PROSITE-ProRule" id="PRU00492"/>
    </source>
</evidence>
<evidence type="ECO:0000256" key="13">
    <source>
        <dbReference type="ARBA" id="ARBA00023116"/>
    </source>
</evidence>
<evidence type="ECO:0000259" key="20">
    <source>
        <dbReference type="PROSITE" id="PS51161"/>
    </source>
</evidence>
<evidence type="ECO:0000256" key="4">
    <source>
        <dbReference type="ARBA" id="ARBA00022533"/>
    </source>
</evidence>
<dbReference type="SUPFAM" id="SSF56425">
    <property type="entry name" value="Succinate dehydrogenase/fumarate reductase flavoprotein, catalytic domain"/>
    <property type="match status" value="1"/>
</dbReference>
<sequence length="1440" mass="159152">MFVIKRDGRRERVAFYKITARINKLCYSLDMNYVDPAKVAQKVVAGVYQGITAVELDNLAAETAAYLTTKHPDYALLAARIAISNLHKETKKQFSSVCHDLYHWINPKTQKHSPMISDETYNIIIEHQDQLNSAINYNRDFNYNYFGFKTLERSYLLKINGIVAERPQHMLMRVSVGIHGKDIDSAIETYNLLSEKYFIHASPTLFYAGTPKPQLSSCFLLTIQEDSIEGIYETLKTCALISKSAGGIGLNVHKIRSTGSYIAGTNGQSNGIIPMLRVYNNTARYVDQGGNKRPGAFAIYLEPWHPDIFEFLALKKNTGKEENRARDLFYALWIPDLFMERVEENGEWPLFCPAEAPGLDDVWGAEFEALFTQYEKEGRARKVIKAQKLWWSIIDAQMETGVPYMLYKDACNRKSNQQNLGTIKCSNLCTEIVEYSSPEEVAVCNLASLSLPSFVHKKEFDFENLKRVTKVVTKNLNKIIDINYYPIPEAKLSNTRHRPLGLGVQGLADAFIKMRLPFDSPEAQQLNIDIFETIYFAALECSCEMAQVDGPYETYQGSPVSRGILQPDMWGVTPSDRWDWKSLRDNIKRFGVRNSLLVAPMPTASTSQILGNNECFEPYTSNIYTRRVLAGEFQIVNPHLLKDLTELGLWNDLMKNRVINEGGSIQNIESIPQELKLIYKTVWEISQKKILDMAAARGAFIVRSRPAADAIKFTVDQTLVESKSKFQNEDKPKKQNKKKHSTLTTKTNDTALKFYSKASGLLQQNEEVALTKQVKGLVVEETSVEDRAVACSTENKEACEMCSEMGNYQFTEGIIEPNAKSMSYNPAQNPHHHSFSDKVIIVGGGLAGLSAAHTVLERGGNVLVLDKNPFFGGNSTKATSGINGAGTEAQIKRGIPDNSLIFYNDSAKSARDRIQPHLTKVLTYQSASAVEWLQNTFKVDLSLVSRLGGHSHERTHRGTEKFPGMTMTYALMETLEDLAKSSPDRVKILKKANVKKLVKENDKVVGVEFTYNGQTLQEKGPVVLATGGYAADFTDTSLLKKHRPELCHLPTTNGDHCTGDGIKMVLDIGANTLHMDSVQVHPTGLVDPLEPDAKVKFLAAEALRGVGGLLLDANGNRFADELGHRDYVTGEMWKNKGPFRLVLNSKAGKEIEWHCKHYVGRGLMKHFASGADLAKEMGIPVTNLSNTFSKYNEVARTKKCPFGKKFFHNTPVEASDNFWVAVVTPVLHFTMGGIQIDEKSQVLSANGPVPGLFASGEVAGGVHGANRLGGSSLLACVVYGRVSGASAASYLMANMTASRRLGGVASHVSGTPVTISVNGVTITVGGGASGAVTAAPSSTIPSSQPKEDKAAEQSQESGKAPAIREITLDEIAKHNKENDCWVVVNGQVLDATKFLPDHPGGKKAILIYAGKDATEEFNMMHKPDVVEKYAPETVIGILKK</sequence>
<evidence type="ECO:0000256" key="18">
    <source>
        <dbReference type="SAM" id="MobiDB-lite"/>
    </source>
</evidence>
<dbReference type="GO" id="GO:0005971">
    <property type="term" value="C:ribonucleoside-diphosphate reductase complex"/>
    <property type="evidence" value="ECO:0007669"/>
    <property type="project" value="TreeGrafter"/>
</dbReference>
<protein>
    <recommendedName>
        <fullName evidence="17">Ribonucleoside-diphosphate reductase</fullName>
        <ecNumber evidence="17">1.17.4.1</ecNumber>
    </recommendedName>
</protein>
<feature type="domain" description="Cytochrome b5 heme-binding" evidence="19">
    <location>
        <begin position="1363"/>
        <end position="1439"/>
    </location>
</feature>
<dbReference type="Pfam" id="PF03477">
    <property type="entry name" value="ATP-cone"/>
    <property type="match status" value="1"/>
</dbReference>
<gene>
    <name evidence="21" type="ORF">HK099_006497</name>
</gene>
<dbReference type="SUPFAM" id="SSF48168">
    <property type="entry name" value="R1 subunit of ribonucleotide reductase, N-terminal domain"/>
    <property type="match status" value="1"/>
</dbReference>
<evidence type="ECO:0000256" key="14">
    <source>
        <dbReference type="ARBA" id="ARBA00024942"/>
    </source>
</evidence>
<dbReference type="PROSITE" id="PS50255">
    <property type="entry name" value="CYTOCHROME_B5_2"/>
    <property type="match status" value="1"/>
</dbReference>
<feature type="region of interest" description="Disordered" evidence="18">
    <location>
        <begin position="724"/>
        <end position="743"/>
    </location>
</feature>
<evidence type="ECO:0000256" key="17">
    <source>
        <dbReference type="RuleBase" id="RU003410"/>
    </source>
</evidence>
<dbReference type="PROSITE" id="PS00089">
    <property type="entry name" value="RIBORED_LARGE"/>
    <property type="match status" value="1"/>
</dbReference>
<dbReference type="PRINTS" id="PR00363">
    <property type="entry name" value="CYTOCHROMEB5"/>
</dbReference>
<dbReference type="NCBIfam" id="TIGR01813">
    <property type="entry name" value="flavo_cyto_c"/>
    <property type="match status" value="1"/>
</dbReference>
<comment type="catalytic activity">
    <reaction evidence="17">
        <text>a 2'-deoxyribonucleoside 5'-diphosphate + [thioredoxin]-disulfide + H2O = a ribonucleoside 5'-diphosphate + [thioredoxin]-dithiol</text>
        <dbReference type="Rhea" id="RHEA:23252"/>
        <dbReference type="Rhea" id="RHEA-COMP:10698"/>
        <dbReference type="Rhea" id="RHEA-COMP:10700"/>
        <dbReference type="ChEBI" id="CHEBI:15377"/>
        <dbReference type="ChEBI" id="CHEBI:29950"/>
        <dbReference type="ChEBI" id="CHEBI:50058"/>
        <dbReference type="ChEBI" id="CHEBI:57930"/>
        <dbReference type="ChEBI" id="CHEBI:73316"/>
        <dbReference type="EC" id="1.17.4.1"/>
    </reaction>
</comment>
<keyword evidence="7" id="KW-0479">Metal-binding</keyword>
<dbReference type="PROSITE" id="PS00191">
    <property type="entry name" value="CYTOCHROME_B5_1"/>
    <property type="match status" value="1"/>
</dbReference>
<evidence type="ECO:0000256" key="12">
    <source>
        <dbReference type="ARBA" id="ARBA00023004"/>
    </source>
</evidence>
<dbReference type="EMBL" id="JADGJW010000564">
    <property type="protein sequence ID" value="KAJ3215158.1"/>
    <property type="molecule type" value="Genomic_DNA"/>
</dbReference>
<keyword evidence="10 16" id="KW-0067">ATP-binding</keyword>
<dbReference type="PROSITE" id="PS51161">
    <property type="entry name" value="ATP_CONE"/>
    <property type="match status" value="1"/>
</dbReference>
<comment type="catalytic activity">
    <reaction evidence="15">
        <text>succinate + NAD(+) = fumarate + NADH + H(+)</text>
        <dbReference type="Rhea" id="RHEA:18281"/>
        <dbReference type="ChEBI" id="CHEBI:15378"/>
        <dbReference type="ChEBI" id="CHEBI:29806"/>
        <dbReference type="ChEBI" id="CHEBI:30031"/>
        <dbReference type="ChEBI" id="CHEBI:57540"/>
        <dbReference type="ChEBI" id="CHEBI:57945"/>
        <dbReference type="EC" id="1.3.1.6"/>
    </reaction>
</comment>
<dbReference type="GO" id="GO:0046872">
    <property type="term" value="F:metal ion binding"/>
    <property type="evidence" value="ECO:0007669"/>
    <property type="project" value="UniProtKB-KW"/>
</dbReference>
<dbReference type="Gene3D" id="3.20.70.20">
    <property type="match status" value="1"/>
</dbReference>
<dbReference type="InterPro" id="IPR013346">
    <property type="entry name" value="NrdE_NrdA_C"/>
</dbReference>
<dbReference type="Gene3D" id="3.90.700.10">
    <property type="entry name" value="Succinate dehydrogenase/fumarate reductase flavoprotein, catalytic domain"/>
    <property type="match status" value="1"/>
</dbReference>
<keyword evidence="13 17" id="KW-0215">Deoxyribonucleotide synthesis</keyword>
<keyword evidence="11 17" id="KW-0560">Oxidoreductase</keyword>
<keyword evidence="8 16" id="KW-0547">Nucleotide-binding</keyword>
<dbReference type="GO" id="GO:0004748">
    <property type="term" value="F:ribonucleoside-diphosphate reductase activity, thioredoxin disulfide as acceptor"/>
    <property type="evidence" value="ECO:0007669"/>
    <property type="project" value="UniProtKB-EC"/>
</dbReference>
<dbReference type="InterPro" id="IPR008926">
    <property type="entry name" value="RNR_R1-su_N"/>
</dbReference>
<evidence type="ECO:0000256" key="9">
    <source>
        <dbReference type="ARBA" id="ARBA00022827"/>
    </source>
</evidence>
<comment type="function">
    <text evidence="14 17">Provides the precursors necessary for DNA synthesis. Catalyzes the biosynthesis of deoxyribonucleotides from the corresponding ribonucleotides.</text>
</comment>
<dbReference type="InterPro" id="IPR018506">
    <property type="entry name" value="Cyt_B5_heme-BS"/>
</dbReference>
<name>A0AAD5TY77_9FUNG</name>
<dbReference type="InterPro" id="IPR001199">
    <property type="entry name" value="Cyt_B5-like_heme/steroid-bd"/>
</dbReference>
<dbReference type="InterPro" id="IPR039718">
    <property type="entry name" value="Rrm1"/>
</dbReference>
<evidence type="ECO:0000256" key="3">
    <source>
        <dbReference type="ARBA" id="ARBA00010406"/>
    </source>
</evidence>
<dbReference type="PANTHER" id="PTHR11573">
    <property type="entry name" value="RIBONUCLEOSIDE-DIPHOSPHATE REDUCTASE LARGE CHAIN"/>
    <property type="match status" value="1"/>
</dbReference>
<evidence type="ECO:0000313" key="21">
    <source>
        <dbReference type="EMBL" id="KAJ3215158.1"/>
    </source>
</evidence>
<feature type="compositionally biased region" description="Basic and acidic residues" evidence="18">
    <location>
        <begin position="724"/>
        <end position="733"/>
    </location>
</feature>
<dbReference type="EC" id="1.17.4.1" evidence="17"/>
<dbReference type="Pfam" id="PF00173">
    <property type="entry name" value="Cyt-b5"/>
    <property type="match status" value="1"/>
</dbReference>
<evidence type="ECO:0000256" key="8">
    <source>
        <dbReference type="ARBA" id="ARBA00022741"/>
    </source>
</evidence>
<dbReference type="GO" id="GO:0009263">
    <property type="term" value="P:deoxyribonucleotide biosynthetic process"/>
    <property type="evidence" value="ECO:0007669"/>
    <property type="project" value="UniProtKB-KW"/>
</dbReference>
<dbReference type="GO" id="GO:0016156">
    <property type="term" value="F:fumarate reductase (NADH) activity"/>
    <property type="evidence" value="ECO:0007669"/>
    <property type="project" value="UniProtKB-EC"/>
</dbReference>
<evidence type="ECO:0000313" key="22">
    <source>
        <dbReference type="Proteomes" id="UP001211065"/>
    </source>
</evidence>
<evidence type="ECO:0000256" key="2">
    <source>
        <dbReference type="ARBA" id="ARBA00008040"/>
    </source>
</evidence>
<dbReference type="GO" id="GO:0010181">
    <property type="term" value="F:FMN binding"/>
    <property type="evidence" value="ECO:0007669"/>
    <property type="project" value="InterPro"/>
</dbReference>
<dbReference type="Proteomes" id="UP001211065">
    <property type="component" value="Unassembled WGS sequence"/>
</dbReference>
<dbReference type="FunFam" id="3.90.700.10:FF:000007">
    <property type="entry name" value="NADH-dependent fumarate reductase"/>
    <property type="match status" value="1"/>
</dbReference>
<evidence type="ECO:0000256" key="7">
    <source>
        <dbReference type="ARBA" id="ARBA00022723"/>
    </source>
</evidence>
<proteinExistence type="inferred from homology"/>
<dbReference type="InterPro" id="IPR027477">
    <property type="entry name" value="Succ_DH/fumarate_Rdtase_cat_sf"/>
</dbReference>
<comment type="similarity">
    <text evidence="3 17">Belongs to the ribonucleoside diphosphate reductase large chain family.</text>
</comment>
<dbReference type="SUPFAM" id="SSF51905">
    <property type="entry name" value="FAD/NAD(P)-binding domain"/>
    <property type="match status" value="1"/>
</dbReference>
<comment type="similarity">
    <text evidence="2">Belongs to the FAD-dependent oxidoreductase 2 family. FRD/SDH subfamily.</text>
</comment>
<feature type="domain" description="ATP-cone" evidence="20">
    <location>
        <begin position="1"/>
        <end position="92"/>
    </location>
</feature>
<dbReference type="InterPro" id="IPR036400">
    <property type="entry name" value="Cyt_B5-like_heme/steroid_sf"/>
</dbReference>
<comment type="caution">
    <text evidence="21">The sequence shown here is derived from an EMBL/GenBank/DDBJ whole genome shotgun (WGS) entry which is preliminary data.</text>
</comment>
<dbReference type="Gene3D" id="3.50.50.60">
    <property type="entry name" value="FAD/NAD(P)-binding domain"/>
    <property type="match status" value="1"/>
</dbReference>
<dbReference type="GO" id="GO:0005524">
    <property type="term" value="F:ATP binding"/>
    <property type="evidence" value="ECO:0007669"/>
    <property type="project" value="UniProtKB-UniRule"/>
</dbReference>
<evidence type="ECO:0000256" key="5">
    <source>
        <dbReference type="ARBA" id="ARBA00022617"/>
    </source>
</evidence>
<dbReference type="NCBIfam" id="TIGR02506">
    <property type="entry name" value="NrdE_NrdA"/>
    <property type="match status" value="1"/>
</dbReference>
<accession>A0AAD5TY77</accession>
<dbReference type="FunFam" id="3.20.70.20:FF:000041">
    <property type="entry name" value="Ribonucleotide reductase catalytic subunit M1"/>
    <property type="match status" value="1"/>
</dbReference>
<evidence type="ECO:0000256" key="1">
    <source>
        <dbReference type="ARBA" id="ARBA00001974"/>
    </source>
</evidence>
<dbReference type="InterPro" id="IPR013509">
    <property type="entry name" value="RNR_lsu_N"/>
</dbReference>
<dbReference type="Gene3D" id="3.10.120.10">
    <property type="entry name" value="Cytochrome b5-like heme/steroid binding domain"/>
    <property type="match status" value="1"/>
</dbReference>
<dbReference type="Pfam" id="PF02867">
    <property type="entry name" value="Ribonuc_red_lgC"/>
    <property type="match status" value="1"/>
</dbReference>
<dbReference type="SUPFAM" id="SSF55856">
    <property type="entry name" value="Cytochrome b5-like heme/steroid binding domain"/>
    <property type="match status" value="1"/>
</dbReference>
<evidence type="ECO:0000256" key="15">
    <source>
        <dbReference type="ARBA" id="ARBA00050832"/>
    </source>
</evidence>
<keyword evidence="22" id="KW-1185">Reference proteome</keyword>
<dbReference type="PANTHER" id="PTHR11573:SF6">
    <property type="entry name" value="RIBONUCLEOSIDE-DIPHOSPHATE REDUCTASE LARGE SUBUNIT"/>
    <property type="match status" value="1"/>
</dbReference>
<evidence type="ECO:0000256" key="10">
    <source>
        <dbReference type="ARBA" id="ARBA00022840"/>
    </source>
</evidence>
<dbReference type="InterPro" id="IPR005144">
    <property type="entry name" value="ATP-cone_dom"/>
</dbReference>
<keyword evidence="5" id="KW-0349">Heme</keyword>
<dbReference type="InterPro" id="IPR036188">
    <property type="entry name" value="FAD/NAD-bd_sf"/>
</dbReference>
<evidence type="ECO:0000256" key="11">
    <source>
        <dbReference type="ARBA" id="ARBA00023002"/>
    </source>
</evidence>
<dbReference type="CDD" id="cd01679">
    <property type="entry name" value="RNR_I"/>
    <property type="match status" value="1"/>
</dbReference>
<dbReference type="SMART" id="SM01117">
    <property type="entry name" value="Cyt-b5"/>
    <property type="match status" value="1"/>
</dbReference>
<dbReference type="InterPro" id="IPR010960">
    <property type="entry name" value="Flavocytochrome_c"/>
</dbReference>
<organism evidence="21 22">
    <name type="scientific">Clydaea vesicula</name>
    <dbReference type="NCBI Taxonomy" id="447962"/>
    <lineage>
        <taxon>Eukaryota</taxon>
        <taxon>Fungi</taxon>
        <taxon>Fungi incertae sedis</taxon>
        <taxon>Chytridiomycota</taxon>
        <taxon>Chytridiomycota incertae sedis</taxon>
        <taxon>Chytridiomycetes</taxon>
        <taxon>Lobulomycetales</taxon>
        <taxon>Lobulomycetaceae</taxon>
        <taxon>Clydaea</taxon>
    </lineage>
</organism>
<comment type="cofactor">
    <cofactor evidence="1">
        <name>FAD</name>
        <dbReference type="ChEBI" id="CHEBI:57692"/>
    </cofactor>
</comment>
<dbReference type="Pfam" id="PF00317">
    <property type="entry name" value="Ribonuc_red_lgN"/>
    <property type="match status" value="1"/>
</dbReference>
<evidence type="ECO:0000256" key="6">
    <source>
        <dbReference type="ARBA" id="ARBA00022630"/>
    </source>
</evidence>
<dbReference type="GO" id="GO:0020037">
    <property type="term" value="F:heme binding"/>
    <property type="evidence" value="ECO:0007669"/>
    <property type="project" value="InterPro"/>
</dbReference>
<keyword evidence="12" id="KW-0408">Iron</keyword>